<dbReference type="InterPro" id="IPR017938">
    <property type="entry name" value="Riboflavin_synthase-like_b-brl"/>
</dbReference>
<protein>
    <recommendedName>
        <fullName evidence="6 10">Riboflavin synthase</fullName>
        <ecNumber evidence="5 10">2.5.1.9</ecNumber>
    </recommendedName>
</protein>
<comment type="pathway">
    <text evidence="3">Cofactor biosynthesis; riboflavin biosynthesis; riboflavin from 2-hydroxy-3-oxobutyl phosphate and 5-amino-6-(D-ribitylamino)uracil: step 2/2.</text>
</comment>
<evidence type="ECO:0000256" key="9">
    <source>
        <dbReference type="ARBA" id="ARBA00022737"/>
    </source>
</evidence>
<dbReference type="CDD" id="cd00402">
    <property type="entry name" value="Riboflavin_synthase_like"/>
    <property type="match status" value="1"/>
</dbReference>
<dbReference type="Gene3D" id="2.40.30.20">
    <property type="match status" value="2"/>
</dbReference>
<dbReference type="PIRSF" id="PIRSF000498">
    <property type="entry name" value="Riboflavin_syn_A"/>
    <property type="match status" value="1"/>
</dbReference>
<feature type="domain" description="Lumazine-binding" evidence="12">
    <location>
        <begin position="1"/>
        <end position="104"/>
    </location>
</feature>
<evidence type="ECO:0000313" key="14">
    <source>
        <dbReference type="Proteomes" id="UP000317344"/>
    </source>
</evidence>
<dbReference type="FunFam" id="2.40.30.20:FF:000003">
    <property type="entry name" value="Riboflavin synthase, alpha subunit"/>
    <property type="match status" value="1"/>
</dbReference>
<dbReference type="PANTHER" id="PTHR21098:SF12">
    <property type="entry name" value="RIBOFLAVIN SYNTHASE"/>
    <property type="match status" value="1"/>
</dbReference>
<dbReference type="GO" id="GO:0004746">
    <property type="term" value="F:riboflavin synthase activity"/>
    <property type="evidence" value="ECO:0007669"/>
    <property type="project" value="UniProtKB-UniRule"/>
</dbReference>
<dbReference type="PROSITE" id="PS51177">
    <property type="entry name" value="LUMAZINE_BIND"/>
    <property type="match status" value="2"/>
</dbReference>
<proteinExistence type="predicted"/>
<evidence type="ECO:0000313" key="13">
    <source>
        <dbReference type="EMBL" id="QDQ97451.1"/>
    </source>
</evidence>
<reference evidence="13 14" key="2">
    <citation type="submission" date="2019-07" db="EMBL/GenBank/DDBJ databases">
        <authorList>
            <person name="Huang Y."/>
        </authorList>
    </citation>
    <scope>NUCLEOTIDE SEQUENCE [LARGE SCALE GENOMIC DNA]</scope>
    <source>
        <strain evidence="13 14">HY188</strain>
    </source>
</reference>
<evidence type="ECO:0000256" key="2">
    <source>
        <dbReference type="ARBA" id="ARBA00002803"/>
    </source>
</evidence>
<gene>
    <name evidence="13" type="ORF">FO059_09080</name>
</gene>
<evidence type="ECO:0000259" key="12">
    <source>
        <dbReference type="PROSITE" id="PS51177"/>
    </source>
</evidence>
<evidence type="ECO:0000256" key="11">
    <source>
        <dbReference type="PROSITE-ProRule" id="PRU00524"/>
    </source>
</evidence>
<sequence length="220" mass="22445">MFTGIVEEVGEVTAVTEMGDSSRFTVRGPLVTSDAGHGDSIAVNGVCLTVVDLLGADGGGTLADSFTADVMHESLSRSALGDLRVGSPVNLERAATVSSRLGGHIVQGHVDTVGSVISRTPHEHWEVVRVSVPAASARYVVEKGSITVDGVSLTVSALGVDEAGQDWFEVSLIPTTLATTVLGGAAAGTRVNLEVDVLAKYVERLLGAGAAARGVQGLPS</sequence>
<organism evidence="13 14">
    <name type="scientific">Tomitella fengzijianii</name>
    <dbReference type="NCBI Taxonomy" id="2597660"/>
    <lineage>
        <taxon>Bacteria</taxon>
        <taxon>Bacillati</taxon>
        <taxon>Actinomycetota</taxon>
        <taxon>Actinomycetes</taxon>
        <taxon>Mycobacteriales</taxon>
        <taxon>Tomitella</taxon>
    </lineage>
</organism>
<dbReference type="InterPro" id="IPR026017">
    <property type="entry name" value="Lumazine-bd_dom"/>
</dbReference>
<comment type="function">
    <text evidence="2">Catalyzes the dismutation of two molecules of 6,7-dimethyl-8-ribityllumazine, resulting in the formation of riboflavin and 5-amino-6-(D-ribitylamino)uracil.</text>
</comment>
<evidence type="ECO:0000256" key="1">
    <source>
        <dbReference type="ARBA" id="ARBA00000968"/>
    </source>
</evidence>
<dbReference type="KEGG" id="toy:FO059_09080"/>
<dbReference type="NCBIfam" id="TIGR00187">
    <property type="entry name" value="ribE"/>
    <property type="match status" value="1"/>
</dbReference>
<dbReference type="EC" id="2.5.1.9" evidence="5 10"/>
<dbReference type="EMBL" id="CP041765">
    <property type="protein sequence ID" value="QDQ97451.1"/>
    <property type="molecule type" value="Genomic_DNA"/>
</dbReference>
<comment type="subunit">
    <text evidence="4">Homotrimer.</text>
</comment>
<feature type="repeat" description="Lumazine-binding" evidence="11">
    <location>
        <begin position="105"/>
        <end position="206"/>
    </location>
</feature>
<dbReference type="AlphaFoldDB" id="A0A516X467"/>
<dbReference type="RefSeq" id="WP_143908152.1">
    <property type="nucleotide sequence ID" value="NZ_CP041765.1"/>
</dbReference>
<evidence type="ECO:0000256" key="7">
    <source>
        <dbReference type="ARBA" id="ARBA00022619"/>
    </source>
</evidence>
<comment type="catalytic activity">
    <reaction evidence="1">
        <text>2 6,7-dimethyl-8-(1-D-ribityl)lumazine + H(+) = 5-amino-6-(D-ribitylamino)uracil + riboflavin</text>
        <dbReference type="Rhea" id="RHEA:20772"/>
        <dbReference type="ChEBI" id="CHEBI:15378"/>
        <dbReference type="ChEBI" id="CHEBI:15934"/>
        <dbReference type="ChEBI" id="CHEBI:57986"/>
        <dbReference type="ChEBI" id="CHEBI:58201"/>
        <dbReference type="EC" id="2.5.1.9"/>
    </reaction>
</comment>
<evidence type="ECO:0000256" key="5">
    <source>
        <dbReference type="ARBA" id="ARBA00012827"/>
    </source>
</evidence>
<feature type="repeat" description="Lumazine-binding" evidence="11">
    <location>
        <begin position="1"/>
        <end position="104"/>
    </location>
</feature>
<dbReference type="Proteomes" id="UP000317344">
    <property type="component" value="Chromosome"/>
</dbReference>
<evidence type="ECO:0000256" key="6">
    <source>
        <dbReference type="ARBA" id="ARBA00013950"/>
    </source>
</evidence>
<keyword evidence="14" id="KW-1185">Reference proteome</keyword>
<dbReference type="NCBIfam" id="NF006767">
    <property type="entry name" value="PRK09289.1"/>
    <property type="match status" value="1"/>
</dbReference>
<evidence type="ECO:0000256" key="10">
    <source>
        <dbReference type="NCBIfam" id="TIGR00187"/>
    </source>
</evidence>
<dbReference type="InterPro" id="IPR001783">
    <property type="entry name" value="Lumazine-bd"/>
</dbReference>
<evidence type="ECO:0000256" key="4">
    <source>
        <dbReference type="ARBA" id="ARBA00011233"/>
    </source>
</evidence>
<name>A0A516X467_9ACTN</name>
<dbReference type="OrthoDB" id="9788537at2"/>
<keyword evidence="9" id="KW-0677">Repeat</keyword>
<feature type="domain" description="Lumazine-binding" evidence="12">
    <location>
        <begin position="105"/>
        <end position="206"/>
    </location>
</feature>
<dbReference type="PANTHER" id="PTHR21098">
    <property type="entry name" value="RIBOFLAVIN SYNTHASE ALPHA CHAIN"/>
    <property type="match status" value="1"/>
</dbReference>
<dbReference type="Pfam" id="PF00677">
    <property type="entry name" value="Lum_binding"/>
    <property type="match status" value="2"/>
</dbReference>
<reference evidence="13 14" key="1">
    <citation type="submission" date="2019-07" db="EMBL/GenBank/DDBJ databases">
        <title>Tomitella cavernea sp. nov., an actinomycete isolated from soil.</title>
        <authorList>
            <person name="Cheng J."/>
        </authorList>
    </citation>
    <scope>NUCLEOTIDE SEQUENCE [LARGE SCALE GENOMIC DNA]</scope>
    <source>
        <strain evidence="13 14">HY188</strain>
    </source>
</reference>
<accession>A0A516X467</accession>
<dbReference type="FunFam" id="2.40.30.20:FF:000004">
    <property type="entry name" value="Riboflavin synthase, alpha subunit"/>
    <property type="match status" value="1"/>
</dbReference>
<dbReference type="InterPro" id="IPR023366">
    <property type="entry name" value="ATP_synth_asu-like_sf"/>
</dbReference>
<dbReference type="GO" id="GO:0009231">
    <property type="term" value="P:riboflavin biosynthetic process"/>
    <property type="evidence" value="ECO:0007669"/>
    <property type="project" value="UniProtKB-KW"/>
</dbReference>
<evidence type="ECO:0000256" key="3">
    <source>
        <dbReference type="ARBA" id="ARBA00004887"/>
    </source>
</evidence>
<dbReference type="SUPFAM" id="SSF63380">
    <property type="entry name" value="Riboflavin synthase domain-like"/>
    <property type="match status" value="2"/>
</dbReference>
<keyword evidence="7" id="KW-0686">Riboflavin biosynthesis</keyword>
<evidence type="ECO:0000256" key="8">
    <source>
        <dbReference type="ARBA" id="ARBA00022679"/>
    </source>
</evidence>
<keyword evidence="8 13" id="KW-0808">Transferase</keyword>